<name>A0AAN9P018_CROPI</name>
<keyword evidence="2 5" id="KW-0479">Metal-binding</keyword>
<dbReference type="InterPro" id="IPR050295">
    <property type="entry name" value="Plant_2OG-oxidoreductases"/>
</dbReference>
<dbReference type="PANTHER" id="PTHR47991">
    <property type="entry name" value="OXOGLUTARATE/IRON-DEPENDENT DIOXYGENASE"/>
    <property type="match status" value="1"/>
</dbReference>
<accession>A0AAN9P018</accession>
<dbReference type="GO" id="GO:0031418">
    <property type="term" value="F:L-ascorbic acid binding"/>
    <property type="evidence" value="ECO:0007669"/>
    <property type="project" value="UniProtKB-KW"/>
</dbReference>
<dbReference type="GO" id="GO:0046872">
    <property type="term" value="F:metal ion binding"/>
    <property type="evidence" value="ECO:0007669"/>
    <property type="project" value="UniProtKB-KW"/>
</dbReference>
<feature type="domain" description="Fe2OG dioxygenase" evidence="7">
    <location>
        <begin position="211"/>
        <end position="311"/>
    </location>
</feature>
<sequence>MASATTISSSAPPKVNASDISSIKDFTESNRDSPIPSTYYSITDEARDDVADELAASIPVIDFSLLTSDDPLIHTKTVHELSKACADWGFFMLTNHGIPDNLIEDVIKKSHEFHDMPLEEREEFADKGPFTPIRHGTSVFPDSEKVHYWRDYLRVITSPEFNFPHKPLGFKELAFEYSRKIRTIAMNLLEGISESLGLESNSIIESTCFDSSHQLFVVNLYPPCPQPEFALGLPPHSDHGFLTFLTQNGIGGLQVKHDGKWVNVNPRTKCLIVNTGDQLEAVSNGRYRSVLHRAVLNNKEARISVVVGNGPALDKEFGPAPKLLEKEKPLFKSIQYQDYLKVQQQSSGFVNKSALDCIRLDAYS</sequence>
<dbReference type="InterPro" id="IPR026992">
    <property type="entry name" value="DIOX_N"/>
</dbReference>
<evidence type="ECO:0000259" key="7">
    <source>
        <dbReference type="PROSITE" id="PS51471"/>
    </source>
</evidence>
<evidence type="ECO:0000256" key="5">
    <source>
        <dbReference type="RuleBase" id="RU003682"/>
    </source>
</evidence>
<evidence type="ECO:0000256" key="4">
    <source>
        <dbReference type="ARBA" id="ARBA00023004"/>
    </source>
</evidence>
<dbReference type="InterPro" id="IPR044861">
    <property type="entry name" value="IPNS-like_FE2OG_OXY"/>
</dbReference>
<evidence type="ECO:0000256" key="2">
    <source>
        <dbReference type="ARBA" id="ARBA00022723"/>
    </source>
</evidence>
<evidence type="ECO:0000313" key="8">
    <source>
        <dbReference type="EMBL" id="KAK7282573.1"/>
    </source>
</evidence>
<dbReference type="InterPro" id="IPR005123">
    <property type="entry name" value="Oxoglu/Fe-dep_dioxygenase_dom"/>
</dbReference>
<evidence type="ECO:0000256" key="3">
    <source>
        <dbReference type="ARBA" id="ARBA00022896"/>
    </source>
</evidence>
<dbReference type="InterPro" id="IPR027443">
    <property type="entry name" value="IPNS-like_sf"/>
</dbReference>
<dbReference type="Pfam" id="PF14226">
    <property type="entry name" value="DIOX_N"/>
    <property type="match status" value="1"/>
</dbReference>
<dbReference type="Pfam" id="PF03171">
    <property type="entry name" value="2OG-FeII_Oxy"/>
    <property type="match status" value="1"/>
</dbReference>
<protein>
    <recommendedName>
        <fullName evidence="7">Fe2OG dioxygenase domain-containing protein</fullName>
    </recommendedName>
</protein>
<keyword evidence="5" id="KW-0560">Oxidoreductase</keyword>
<keyword evidence="9" id="KW-1185">Reference proteome</keyword>
<dbReference type="Gene3D" id="2.60.120.330">
    <property type="entry name" value="B-lactam Antibiotic, Isopenicillin N Synthase, Chain"/>
    <property type="match status" value="1"/>
</dbReference>
<evidence type="ECO:0000256" key="6">
    <source>
        <dbReference type="SAM" id="MobiDB-lite"/>
    </source>
</evidence>
<evidence type="ECO:0000256" key="1">
    <source>
        <dbReference type="ARBA" id="ARBA00008056"/>
    </source>
</evidence>
<keyword evidence="4 5" id="KW-0408">Iron</keyword>
<feature type="compositionally biased region" description="Low complexity" evidence="6">
    <location>
        <begin position="1"/>
        <end position="11"/>
    </location>
</feature>
<comment type="similarity">
    <text evidence="1 5">Belongs to the iron/ascorbate-dependent oxidoreductase family.</text>
</comment>
<dbReference type="Proteomes" id="UP001372338">
    <property type="component" value="Unassembled WGS sequence"/>
</dbReference>
<evidence type="ECO:0000313" key="9">
    <source>
        <dbReference type="Proteomes" id="UP001372338"/>
    </source>
</evidence>
<reference evidence="8 9" key="1">
    <citation type="submission" date="2024-01" db="EMBL/GenBank/DDBJ databases">
        <title>The genomes of 5 underutilized Papilionoideae crops provide insights into root nodulation and disease resistanc.</title>
        <authorList>
            <person name="Yuan L."/>
        </authorList>
    </citation>
    <scope>NUCLEOTIDE SEQUENCE [LARGE SCALE GENOMIC DNA]</scope>
    <source>
        <strain evidence="8">ZHUSHIDOU_FW_LH</strain>
        <tissue evidence="8">Leaf</tissue>
    </source>
</reference>
<dbReference type="AlphaFoldDB" id="A0AAN9P018"/>
<comment type="caution">
    <text evidence="8">The sequence shown here is derived from an EMBL/GenBank/DDBJ whole genome shotgun (WGS) entry which is preliminary data.</text>
</comment>
<dbReference type="EMBL" id="JAYWIO010000002">
    <property type="protein sequence ID" value="KAK7282573.1"/>
    <property type="molecule type" value="Genomic_DNA"/>
</dbReference>
<gene>
    <name evidence="8" type="ORF">RIF29_11470</name>
</gene>
<keyword evidence="3" id="KW-0847">Vitamin C</keyword>
<proteinExistence type="inferred from homology"/>
<organism evidence="8 9">
    <name type="scientific">Crotalaria pallida</name>
    <name type="common">Smooth rattlebox</name>
    <name type="synonym">Crotalaria striata</name>
    <dbReference type="NCBI Taxonomy" id="3830"/>
    <lineage>
        <taxon>Eukaryota</taxon>
        <taxon>Viridiplantae</taxon>
        <taxon>Streptophyta</taxon>
        <taxon>Embryophyta</taxon>
        <taxon>Tracheophyta</taxon>
        <taxon>Spermatophyta</taxon>
        <taxon>Magnoliopsida</taxon>
        <taxon>eudicotyledons</taxon>
        <taxon>Gunneridae</taxon>
        <taxon>Pentapetalae</taxon>
        <taxon>rosids</taxon>
        <taxon>fabids</taxon>
        <taxon>Fabales</taxon>
        <taxon>Fabaceae</taxon>
        <taxon>Papilionoideae</taxon>
        <taxon>50 kb inversion clade</taxon>
        <taxon>genistoids sensu lato</taxon>
        <taxon>core genistoids</taxon>
        <taxon>Crotalarieae</taxon>
        <taxon>Crotalaria</taxon>
    </lineage>
</organism>
<dbReference type="PROSITE" id="PS51471">
    <property type="entry name" value="FE2OG_OXY"/>
    <property type="match status" value="1"/>
</dbReference>
<feature type="region of interest" description="Disordered" evidence="6">
    <location>
        <begin position="1"/>
        <end position="30"/>
    </location>
</feature>
<dbReference type="SUPFAM" id="SSF51197">
    <property type="entry name" value="Clavaminate synthase-like"/>
    <property type="match status" value="1"/>
</dbReference>
<dbReference type="GO" id="GO:0016491">
    <property type="term" value="F:oxidoreductase activity"/>
    <property type="evidence" value="ECO:0007669"/>
    <property type="project" value="UniProtKB-KW"/>
</dbReference>